<name>A0A8S3B4X3_9BILA</name>
<organism evidence="1 2">
    <name type="scientific">Rotaria magnacalcarata</name>
    <dbReference type="NCBI Taxonomy" id="392030"/>
    <lineage>
        <taxon>Eukaryota</taxon>
        <taxon>Metazoa</taxon>
        <taxon>Spiralia</taxon>
        <taxon>Gnathifera</taxon>
        <taxon>Rotifera</taxon>
        <taxon>Eurotatoria</taxon>
        <taxon>Bdelloidea</taxon>
        <taxon>Philodinida</taxon>
        <taxon>Philodinidae</taxon>
        <taxon>Rotaria</taxon>
    </lineage>
</organism>
<feature type="non-terminal residue" evidence="1">
    <location>
        <position position="199"/>
    </location>
</feature>
<dbReference type="EMBL" id="CAJOBJ010136522">
    <property type="protein sequence ID" value="CAF4744283.1"/>
    <property type="molecule type" value="Genomic_DNA"/>
</dbReference>
<protein>
    <submittedName>
        <fullName evidence="1">Uncharacterized protein</fullName>
    </submittedName>
</protein>
<evidence type="ECO:0000313" key="1">
    <source>
        <dbReference type="EMBL" id="CAF4744283.1"/>
    </source>
</evidence>
<dbReference type="AlphaFoldDB" id="A0A8S3B4X3"/>
<gene>
    <name evidence="1" type="ORF">GIL414_LOCUS44870</name>
</gene>
<reference evidence="1" key="1">
    <citation type="submission" date="2021-02" db="EMBL/GenBank/DDBJ databases">
        <authorList>
            <person name="Nowell W R."/>
        </authorList>
    </citation>
    <scope>NUCLEOTIDE SEQUENCE</scope>
</reference>
<proteinExistence type="predicted"/>
<accession>A0A8S3B4X3</accession>
<dbReference type="Proteomes" id="UP000681720">
    <property type="component" value="Unassembled WGS sequence"/>
</dbReference>
<sequence>MTKRLNDMKQSISNTIFKRNIQRRNLEFFSIAWYHDSTDDIKDEALLKLRHKINGLLEFLSINELHEYFETTSADDNQILLIVSTKFTSDLLAIAEQLEQIISIFIFSGGIQEEDVEYLVPKCSKIKGYYTTIEDIIQNVDNELTRLSQLEELEISIDIYDRIESGENSNDKAKFLWLRLLIDVLIKIEDQCPPEKILT</sequence>
<comment type="caution">
    <text evidence="1">The sequence shown here is derived from an EMBL/GenBank/DDBJ whole genome shotgun (WGS) entry which is preliminary data.</text>
</comment>
<feature type="non-terminal residue" evidence="1">
    <location>
        <position position="1"/>
    </location>
</feature>
<evidence type="ECO:0000313" key="2">
    <source>
        <dbReference type="Proteomes" id="UP000681720"/>
    </source>
</evidence>